<sequence>MTLSVDSRISTFLQRLAFIAASTSVLVGAVVLVGGWGLGVEALTVLVPGLPAMVPGTAAGLILTGTALGLLCPATPSPHRRWVGRGCAALASLLGVLVLAGYVFHQGWLDTLFAWLPSTRARSLSPSPQTALCFLLLGLALVLLDVETPRGRRPAQYLALTVALLSWTAVIGYGTGASQLHTLPGLPAGIGMALHTCVAFFVLSLGALGARPTHGLMRTLTGTHAGSVMVRRLLPPLLLGPYVVGHLSLLGTRAGLYSASTAFALVTGMLTFMGLPFLWSASRRLNHAGLALEQAWRTEVLQRAWLMSIIEQMPDGVLILDEQGHILVANAAAKSLCVSDSSGLDAFGNRFLFDLRRPSGEPLPWEEVPFVRAVTRGELEAGVELSLWTREGRRVPVLASATPIQGRQGTPGGAVSIFRDITPLKELERQREEWTSVVAHDLRQPVSVIALALDALRHDTPEGPPAHQEEPLQWIDTSVGNLRRMIEDLLDASRIEARQLRLERQPVSLTEHVHACVRRMEAQARGRPIRVTALDEALTLGDPLRIDQVITNLLSNAVKYGTPQTPIDVEVTREEDELRVSVSNEGPGIPPEELPQLFRRFHRTPGSHKQAAGIGLGLYICKGLIEAHGGRLWATSTPGRRTTFSFSLPEVERASSSLASGTH</sequence>
<dbReference type="SMART" id="SM00091">
    <property type="entry name" value="PAS"/>
    <property type="match status" value="1"/>
</dbReference>
<reference evidence="17 19" key="2">
    <citation type="submission" date="2018-08" db="EMBL/GenBank/DDBJ databases">
        <title>Genomic Encyclopedia of Archaeal and Bacterial Type Strains, Phase II (KMG-II): from individual species to whole genera.</title>
        <authorList>
            <person name="Goeker M."/>
        </authorList>
    </citation>
    <scope>NUCLEOTIDE SEQUENCE [LARGE SCALE GENOMIC DNA]</scope>
    <source>
        <strain evidence="17 19">DSM 2261</strain>
    </source>
</reference>
<dbReference type="GO" id="GO:0000156">
    <property type="term" value="F:phosphorelay response regulator activity"/>
    <property type="evidence" value="ECO:0007669"/>
    <property type="project" value="TreeGrafter"/>
</dbReference>
<dbReference type="Gene3D" id="1.10.287.130">
    <property type="match status" value="1"/>
</dbReference>
<dbReference type="Proteomes" id="UP000035579">
    <property type="component" value="Chromosome"/>
</dbReference>
<dbReference type="InterPro" id="IPR050351">
    <property type="entry name" value="BphY/WalK/GraS-like"/>
</dbReference>
<evidence type="ECO:0000256" key="2">
    <source>
        <dbReference type="ARBA" id="ARBA00004141"/>
    </source>
</evidence>
<keyword evidence="16" id="KW-0407">Ion channel</keyword>
<dbReference type="CDD" id="cd00130">
    <property type="entry name" value="PAS"/>
    <property type="match status" value="1"/>
</dbReference>
<evidence type="ECO:0000313" key="18">
    <source>
        <dbReference type="Proteomes" id="UP000035579"/>
    </source>
</evidence>
<dbReference type="GO" id="GO:0016020">
    <property type="term" value="C:membrane"/>
    <property type="evidence" value="ECO:0007669"/>
    <property type="project" value="UniProtKB-SubCell"/>
</dbReference>
<feature type="transmembrane region" description="Helical" evidence="13">
    <location>
        <begin position="156"/>
        <end position="174"/>
    </location>
</feature>
<keyword evidence="7" id="KW-0547">Nucleotide-binding</keyword>
<keyword evidence="16" id="KW-0406">Ion transport</keyword>
<dbReference type="GO" id="GO:0030295">
    <property type="term" value="F:protein kinase activator activity"/>
    <property type="evidence" value="ECO:0007669"/>
    <property type="project" value="TreeGrafter"/>
</dbReference>
<dbReference type="AlphaFoldDB" id="A0AAC8QIP3"/>
<proteinExistence type="predicted"/>
<evidence type="ECO:0000256" key="9">
    <source>
        <dbReference type="ARBA" id="ARBA00022840"/>
    </source>
</evidence>
<dbReference type="Gene3D" id="3.30.450.20">
    <property type="entry name" value="PAS domain"/>
    <property type="match status" value="1"/>
</dbReference>
<keyword evidence="12 13" id="KW-0472">Membrane</keyword>
<evidence type="ECO:0000256" key="1">
    <source>
        <dbReference type="ARBA" id="ARBA00000085"/>
    </source>
</evidence>
<feature type="transmembrane region" description="Helical" evidence="13">
    <location>
        <begin position="83"/>
        <end position="104"/>
    </location>
</feature>
<keyword evidence="19" id="KW-1185">Reference proteome</keyword>
<dbReference type="InterPro" id="IPR000014">
    <property type="entry name" value="PAS"/>
</dbReference>
<dbReference type="InterPro" id="IPR003661">
    <property type="entry name" value="HisK_dim/P_dom"/>
</dbReference>
<dbReference type="InterPro" id="IPR035965">
    <property type="entry name" value="PAS-like_dom_sf"/>
</dbReference>
<dbReference type="SUPFAM" id="SSF47384">
    <property type="entry name" value="Homodimeric domain of signal transducing histidine kinase"/>
    <property type="match status" value="1"/>
</dbReference>
<accession>A0AAC8QIP3</accession>
<reference evidence="16 18" key="1">
    <citation type="submission" date="2015-05" db="EMBL/GenBank/DDBJ databases">
        <title>Genome assembly of Archangium gephyra DSM 2261.</title>
        <authorList>
            <person name="Sharma G."/>
            <person name="Subramanian S."/>
        </authorList>
    </citation>
    <scope>NUCLEOTIDE SEQUENCE [LARGE SCALE GENOMIC DNA]</scope>
    <source>
        <strain evidence="16 18">DSM 2261</strain>
    </source>
</reference>
<dbReference type="KEGG" id="age:AA314_09720"/>
<evidence type="ECO:0000256" key="12">
    <source>
        <dbReference type="ARBA" id="ARBA00023136"/>
    </source>
</evidence>
<dbReference type="Proteomes" id="UP000256345">
    <property type="component" value="Unassembled WGS sequence"/>
</dbReference>
<evidence type="ECO:0000313" key="19">
    <source>
        <dbReference type="Proteomes" id="UP000256345"/>
    </source>
</evidence>
<protein>
    <recommendedName>
        <fullName evidence="3">histidine kinase</fullName>
        <ecNumber evidence="3">2.7.13.3</ecNumber>
    </recommendedName>
</protein>
<feature type="transmembrane region" description="Helical" evidence="13">
    <location>
        <begin position="50"/>
        <end position="71"/>
    </location>
</feature>
<comment type="catalytic activity">
    <reaction evidence="1">
        <text>ATP + protein L-histidine = ADP + protein N-phospho-L-histidine.</text>
        <dbReference type="EC" id="2.7.13.3"/>
    </reaction>
</comment>
<dbReference type="Pfam" id="PF13426">
    <property type="entry name" value="PAS_9"/>
    <property type="match status" value="1"/>
</dbReference>
<dbReference type="FunFam" id="3.30.565.10:FF:000006">
    <property type="entry name" value="Sensor histidine kinase WalK"/>
    <property type="match status" value="1"/>
</dbReference>
<dbReference type="GO" id="GO:0007234">
    <property type="term" value="P:osmosensory signaling via phosphorelay pathway"/>
    <property type="evidence" value="ECO:0007669"/>
    <property type="project" value="TreeGrafter"/>
</dbReference>
<dbReference type="InterPro" id="IPR036097">
    <property type="entry name" value="HisK_dim/P_sf"/>
</dbReference>
<dbReference type="SMART" id="SM00086">
    <property type="entry name" value="PAC"/>
    <property type="match status" value="1"/>
</dbReference>
<evidence type="ECO:0000313" key="17">
    <source>
        <dbReference type="EMBL" id="REG29830.1"/>
    </source>
</evidence>
<feature type="transmembrane region" description="Helical" evidence="13">
    <location>
        <begin position="256"/>
        <end position="279"/>
    </location>
</feature>
<dbReference type="GO" id="GO:0000155">
    <property type="term" value="F:phosphorelay sensor kinase activity"/>
    <property type="evidence" value="ECO:0007669"/>
    <property type="project" value="InterPro"/>
</dbReference>
<dbReference type="EC" id="2.7.13.3" evidence="3"/>
<keyword evidence="6 13" id="KW-0812">Transmembrane</keyword>
<dbReference type="PANTHER" id="PTHR42878:SF7">
    <property type="entry name" value="SENSOR HISTIDINE KINASE GLRK"/>
    <property type="match status" value="1"/>
</dbReference>
<evidence type="ECO:0000256" key="8">
    <source>
        <dbReference type="ARBA" id="ARBA00022777"/>
    </source>
</evidence>
<dbReference type="SMART" id="SM00388">
    <property type="entry name" value="HisKA"/>
    <property type="match status" value="1"/>
</dbReference>
<dbReference type="PROSITE" id="PS50113">
    <property type="entry name" value="PAC"/>
    <property type="match status" value="1"/>
</dbReference>
<keyword evidence="4" id="KW-0597">Phosphoprotein</keyword>
<evidence type="ECO:0000256" key="3">
    <source>
        <dbReference type="ARBA" id="ARBA00012438"/>
    </source>
</evidence>
<dbReference type="Pfam" id="PF02518">
    <property type="entry name" value="HATPase_c"/>
    <property type="match status" value="1"/>
</dbReference>
<keyword evidence="11" id="KW-0902">Two-component regulatory system</keyword>
<keyword evidence="5" id="KW-0808">Transferase</keyword>
<evidence type="ECO:0000256" key="11">
    <source>
        <dbReference type="ARBA" id="ARBA00023012"/>
    </source>
</evidence>
<dbReference type="GO" id="GO:0005524">
    <property type="term" value="F:ATP binding"/>
    <property type="evidence" value="ECO:0007669"/>
    <property type="project" value="UniProtKB-KW"/>
</dbReference>
<dbReference type="SUPFAM" id="SSF55785">
    <property type="entry name" value="PYP-like sensor domain (PAS domain)"/>
    <property type="match status" value="1"/>
</dbReference>
<dbReference type="PRINTS" id="PR00344">
    <property type="entry name" value="BCTRLSENSOR"/>
</dbReference>
<evidence type="ECO:0000256" key="6">
    <source>
        <dbReference type="ARBA" id="ARBA00022692"/>
    </source>
</evidence>
<dbReference type="EMBL" id="CP011509">
    <property type="protein sequence ID" value="AKJ08094.1"/>
    <property type="molecule type" value="Genomic_DNA"/>
</dbReference>
<keyword evidence="10 13" id="KW-1133">Transmembrane helix</keyword>
<evidence type="ECO:0000256" key="5">
    <source>
        <dbReference type="ARBA" id="ARBA00022679"/>
    </source>
</evidence>
<evidence type="ECO:0000256" key="13">
    <source>
        <dbReference type="SAM" id="Phobius"/>
    </source>
</evidence>
<dbReference type="InterPro" id="IPR000700">
    <property type="entry name" value="PAS-assoc_C"/>
</dbReference>
<dbReference type="Gene3D" id="3.30.565.10">
    <property type="entry name" value="Histidine kinase-like ATPase, C-terminal domain"/>
    <property type="match status" value="1"/>
</dbReference>
<dbReference type="InterPro" id="IPR004358">
    <property type="entry name" value="Sig_transdc_His_kin-like_C"/>
</dbReference>
<name>A0AAC8QIP3_9BACT</name>
<evidence type="ECO:0000256" key="4">
    <source>
        <dbReference type="ARBA" id="ARBA00022553"/>
    </source>
</evidence>
<organism evidence="16 18">
    <name type="scientific">Archangium gephyra</name>
    <dbReference type="NCBI Taxonomy" id="48"/>
    <lineage>
        <taxon>Bacteria</taxon>
        <taxon>Pseudomonadati</taxon>
        <taxon>Myxococcota</taxon>
        <taxon>Myxococcia</taxon>
        <taxon>Myxococcales</taxon>
        <taxon>Cystobacterineae</taxon>
        <taxon>Archangiaceae</taxon>
        <taxon>Archangium</taxon>
    </lineage>
</organism>
<dbReference type="CDD" id="cd00075">
    <property type="entry name" value="HATPase"/>
    <property type="match status" value="1"/>
</dbReference>
<evidence type="ECO:0000313" key="16">
    <source>
        <dbReference type="EMBL" id="AKJ08094.1"/>
    </source>
</evidence>
<gene>
    <name evidence="16" type="ORF">AA314_09720</name>
    <name evidence="17" type="ORF">ATI61_107527</name>
</gene>
<feature type="transmembrane region" description="Helical" evidence="13">
    <location>
        <begin position="186"/>
        <end position="208"/>
    </location>
</feature>
<dbReference type="InterPro" id="IPR005467">
    <property type="entry name" value="His_kinase_dom"/>
</dbReference>
<dbReference type="InterPro" id="IPR003594">
    <property type="entry name" value="HATPase_dom"/>
</dbReference>
<feature type="domain" description="PAC" evidence="15">
    <location>
        <begin position="381"/>
        <end position="433"/>
    </location>
</feature>
<evidence type="ECO:0000259" key="14">
    <source>
        <dbReference type="PROSITE" id="PS50109"/>
    </source>
</evidence>
<dbReference type="InterPro" id="IPR001610">
    <property type="entry name" value="PAC"/>
</dbReference>
<feature type="transmembrane region" description="Helical" evidence="13">
    <location>
        <begin position="124"/>
        <end position="144"/>
    </location>
</feature>
<keyword evidence="8 16" id="KW-0418">Kinase</keyword>
<keyword evidence="16" id="KW-0813">Transport</keyword>
<dbReference type="PROSITE" id="PS50109">
    <property type="entry name" value="HIS_KIN"/>
    <property type="match status" value="1"/>
</dbReference>
<dbReference type="InterPro" id="IPR036890">
    <property type="entry name" value="HATPase_C_sf"/>
</dbReference>
<evidence type="ECO:0000256" key="7">
    <source>
        <dbReference type="ARBA" id="ARBA00022741"/>
    </source>
</evidence>
<feature type="transmembrane region" description="Helical" evidence="13">
    <location>
        <begin position="12"/>
        <end position="38"/>
    </location>
</feature>
<dbReference type="CDD" id="cd00082">
    <property type="entry name" value="HisKA"/>
    <property type="match status" value="1"/>
</dbReference>
<evidence type="ECO:0000256" key="10">
    <source>
        <dbReference type="ARBA" id="ARBA00022989"/>
    </source>
</evidence>
<comment type="subcellular location">
    <subcellularLocation>
        <location evidence="2">Membrane</location>
        <topology evidence="2">Multi-pass membrane protein</topology>
    </subcellularLocation>
</comment>
<dbReference type="PANTHER" id="PTHR42878">
    <property type="entry name" value="TWO-COMPONENT HISTIDINE KINASE"/>
    <property type="match status" value="1"/>
</dbReference>
<dbReference type="SMART" id="SM00387">
    <property type="entry name" value="HATPase_c"/>
    <property type="match status" value="1"/>
</dbReference>
<dbReference type="EMBL" id="QUMU01000007">
    <property type="protein sequence ID" value="REG29830.1"/>
    <property type="molecule type" value="Genomic_DNA"/>
</dbReference>
<dbReference type="Pfam" id="PF00512">
    <property type="entry name" value="HisKA"/>
    <property type="match status" value="1"/>
</dbReference>
<feature type="domain" description="Histidine kinase" evidence="14">
    <location>
        <begin position="437"/>
        <end position="652"/>
    </location>
</feature>
<evidence type="ECO:0000259" key="15">
    <source>
        <dbReference type="PROSITE" id="PS50113"/>
    </source>
</evidence>
<dbReference type="GO" id="GO:0034220">
    <property type="term" value="P:monoatomic ion transmembrane transport"/>
    <property type="evidence" value="ECO:0007669"/>
    <property type="project" value="UniProtKB-KW"/>
</dbReference>
<keyword evidence="9" id="KW-0067">ATP-binding</keyword>
<dbReference type="SUPFAM" id="SSF55874">
    <property type="entry name" value="ATPase domain of HSP90 chaperone/DNA topoisomerase II/histidine kinase"/>
    <property type="match status" value="1"/>
</dbReference>